<evidence type="ECO:0000313" key="3">
    <source>
        <dbReference type="Proteomes" id="UP000824469"/>
    </source>
</evidence>
<keyword evidence="3" id="KW-1185">Reference proteome</keyword>
<accession>A0AA38C146</accession>
<name>A0AA38C146_TAXCH</name>
<feature type="compositionally biased region" description="Acidic residues" evidence="1">
    <location>
        <begin position="45"/>
        <end position="58"/>
    </location>
</feature>
<reference evidence="2 3" key="1">
    <citation type="journal article" date="2021" name="Nat. Plants">
        <title>The Taxus genome provides insights into paclitaxel biosynthesis.</title>
        <authorList>
            <person name="Xiong X."/>
            <person name="Gou J."/>
            <person name="Liao Q."/>
            <person name="Li Y."/>
            <person name="Zhou Q."/>
            <person name="Bi G."/>
            <person name="Li C."/>
            <person name="Du R."/>
            <person name="Wang X."/>
            <person name="Sun T."/>
            <person name="Guo L."/>
            <person name="Liang H."/>
            <person name="Lu P."/>
            <person name="Wu Y."/>
            <person name="Zhang Z."/>
            <person name="Ro D.K."/>
            <person name="Shang Y."/>
            <person name="Huang S."/>
            <person name="Yan J."/>
        </authorList>
    </citation>
    <scope>NUCLEOTIDE SEQUENCE [LARGE SCALE GENOMIC DNA]</scope>
    <source>
        <strain evidence="2">Ta-2019</strain>
    </source>
</reference>
<dbReference type="Proteomes" id="UP000824469">
    <property type="component" value="Unassembled WGS sequence"/>
</dbReference>
<evidence type="ECO:0000313" key="2">
    <source>
        <dbReference type="EMBL" id="KAH9292596.1"/>
    </source>
</evidence>
<dbReference type="EMBL" id="JAHRHJ020002815">
    <property type="protein sequence ID" value="KAH9292596.1"/>
    <property type="molecule type" value="Genomic_DNA"/>
</dbReference>
<gene>
    <name evidence="2" type="ORF">KI387_042218</name>
</gene>
<evidence type="ECO:0000256" key="1">
    <source>
        <dbReference type="SAM" id="MobiDB-lite"/>
    </source>
</evidence>
<dbReference type="AlphaFoldDB" id="A0AA38C146"/>
<comment type="caution">
    <text evidence="2">The sequence shown here is derived from an EMBL/GenBank/DDBJ whole genome shotgun (WGS) entry which is preliminary data.</text>
</comment>
<protein>
    <submittedName>
        <fullName evidence="2">Uncharacterized protein</fullName>
    </submittedName>
</protein>
<organism evidence="2 3">
    <name type="scientific">Taxus chinensis</name>
    <name type="common">Chinese yew</name>
    <name type="synonym">Taxus wallichiana var. chinensis</name>
    <dbReference type="NCBI Taxonomy" id="29808"/>
    <lineage>
        <taxon>Eukaryota</taxon>
        <taxon>Viridiplantae</taxon>
        <taxon>Streptophyta</taxon>
        <taxon>Embryophyta</taxon>
        <taxon>Tracheophyta</taxon>
        <taxon>Spermatophyta</taxon>
        <taxon>Pinopsida</taxon>
        <taxon>Pinidae</taxon>
        <taxon>Conifers II</taxon>
        <taxon>Cupressales</taxon>
        <taxon>Taxaceae</taxon>
        <taxon>Taxus</taxon>
    </lineage>
</organism>
<proteinExistence type="predicted"/>
<sequence>MDPKTIKFYTSKDIEFFEKKEAKSPPPDSQDVDFSPVVKTKTDVPSEDESDDGDDGVDQIEPQPMGIVH</sequence>
<feature type="non-terminal residue" evidence="2">
    <location>
        <position position="69"/>
    </location>
</feature>
<feature type="region of interest" description="Disordered" evidence="1">
    <location>
        <begin position="19"/>
        <end position="69"/>
    </location>
</feature>